<evidence type="ECO:0000256" key="1">
    <source>
        <dbReference type="SAM" id="MobiDB-lite"/>
    </source>
</evidence>
<dbReference type="GO" id="GO:0004222">
    <property type="term" value="F:metalloendopeptidase activity"/>
    <property type="evidence" value="ECO:0007669"/>
    <property type="project" value="TreeGrafter"/>
</dbReference>
<evidence type="ECO:0000313" key="4">
    <source>
        <dbReference type="EMBL" id="PZO56984.1"/>
    </source>
</evidence>
<accession>A0A2W4XJ41</accession>
<dbReference type="InterPro" id="IPR050570">
    <property type="entry name" value="Cell_wall_metabolism_enzyme"/>
</dbReference>
<dbReference type="SUPFAM" id="SSF51261">
    <property type="entry name" value="Duplicated hybrid motif"/>
    <property type="match status" value="1"/>
</dbReference>
<proteinExistence type="predicted"/>
<dbReference type="InterPro" id="IPR011055">
    <property type="entry name" value="Dup_hybrid_motif"/>
</dbReference>
<keyword evidence="2" id="KW-0812">Transmembrane</keyword>
<dbReference type="InterPro" id="IPR016047">
    <property type="entry name" value="M23ase_b-sheet_dom"/>
</dbReference>
<gene>
    <name evidence="4" type="ORF">DCF15_07670</name>
</gene>
<evidence type="ECO:0000313" key="5">
    <source>
        <dbReference type="Proteomes" id="UP000249794"/>
    </source>
</evidence>
<keyword evidence="2" id="KW-1133">Transmembrane helix</keyword>
<evidence type="ECO:0000259" key="3">
    <source>
        <dbReference type="Pfam" id="PF01551"/>
    </source>
</evidence>
<feature type="region of interest" description="Disordered" evidence="1">
    <location>
        <begin position="1"/>
        <end position="30"/>
    </location>
</feature>
<feature type="compositionally biased region" description="Polar residues" evidence="1">
    <location>
        <begin position="1"/>
        <end position="19"/>
    </location>
</feature>
<dbReference type="PANTHER" id="PTHR21666:SF292">
    <property type="entry name" value="MUREIN DD-ENDOPEPTIDASE MEPM"/>
    <property type="match status" value="1"/>
</dbReference>
<comment type="caution">
    <text evidence="4">The sequence shown here is derived from an EMBL/GenBank/DDBJ whole genome shotgun (WGS) entry which is preliminary data.</text>
</comment>
<evidence type="ECO:0000256" key="2">
    <source>
        <dbReference type="SAM" id="Phobius"/>
    </source>
</evidence>
<protein>
    <recommendedName>
        <fullName evidence="3">M23ase beta-sheet core domain-containing protein</fullName>
    </recommendedName>
</protein>
<dbReference type="EMBL" id="QBMP01000058">
    <property type="protein sequence ID" value="PZO56984.1"/>
    <property type="molecule type" value="Genomic_DNA"/>
</dbReference>
<reference evidence="5" key="1">
    <citation type="submission" date="2018-04" db="EMBL/GenBank/DDBJ databases">
        <authorList>
            <person name="Cornet L."/>
        </authorList>
    </citation>
    <scope>NUCLEOTIDE SEQUENCE [LARGE SCALE GENOMIC DNA]</scope>
</reference>
<dbReference type="PANTHER" id="PTHR21666">
    <property type="entry name" value="PEPTIDASE-RELATED"/>
    <property type="match status" value="1"/>
</dbReference>
<feature type="transmembrane region" description="Helical" evidence="2">
    <location>
        <begin position="129"/>
        <end position="147"/>
    </location>
</feature>
<dbReference type="Gene3D" id="2.70.70.10">
    <property type="entry name" value="Glucose Permease (Domain IIA)"/>
    <property type="match status" value="1"/>
</dbReference>
<reference evidence="4 5" key="2">
    <citation type="submission" date="2018-06" db="EMBL/GenBank/DDBJ databases">
        <title>Metagenomic assembly of (sub)arctic Cyanobacteria and their associated microbiome from non-axenic cultures.</title>
        <authorList>
            <person name="Baurain D."/>
        </authorList>
    </citation>
    <scope>NUCLEOTIDE SEQUENCE [LARGE SCALE GENOMIC DNA]</scope>
    <source>
        <strain evidence="4">ULC027bin1</strain>
    </source>
</reference>
<dbReference type="Proteomes" id="UP000249794">
    <property type="component" value="Unassembled WGS sequence"/>
</dbReference>
<organism evidence="4 5">
    <name type="scientific">Phormidesmis priestleyi</name>
    <dbReference type="NCBI Taxonomy" id="268141"/>
    <lineage>
        <taxon>Bacteria</taxon>
        <taxon>Bacillati</taxon>
        <taxon>Cyanobacteriota</taxon>
        <taxon>Cyanophyceae</taxon>
        <taxon>Leptolyngbyales</taxon>
        <taxon>Leptolyngbyaceae</taxon>
        <taxon>Phormidesmis</taxon>
    </lineage>
</organism>
<dbReference type="Pfam" id="PF01551">
    <property type="entry name" value="Peptidase_M23"/>
    <property type="match status" value="1"/>
</dbReference>
<keyword evidence="2" id="KW-0472">Membrane</keyword>
<name>A0A2W4XJ41_9CYAN</name>
<sequence length="313" mass="33247">MTPHSSFKPSEPLSRSSAVRRNEPKQPCRVTVSAPGWHGAKAAALAAGCSSVSDLLEKIGSGELAVIESDAIALDPLHNPTRNPAAQPSVPFFQSPPPLPQHIHIHTATPVDDDTEDALVSSTTSFPKLIITGLCAAMIISALLYIANRLISTNLILDRESIENIITPKTGDIVAGYEVSDEYGIRPFHPVTGEPNVPHNGVDLAMDIGTPIYAVGQVGDPVTVKCWWDDGGGGWVVDQIAKSYPGYTFQSLHTSEKGCQQGAAKAGERIAYSGNSGLGTGVHYDFRVKIDGEYVPPATKYLESAVTGDPPQE</sequence>
<feature type="domain" description="M23ase beta-sheet core" evidence="3">
    <location>
        <begin position="198"/>
        <end position="297"/>
    </location>
</feature>
<dbReference type="CDD" id="cd12797">
    <property type="entry name" value="M23_peptidase"/>
    <property type="match status" value="1"/>
</dbReference>
<dbReference type="AlphaFoldDB" id="A0A2W4XJ41"/>